<name>A0ABU1NE73_9BURK</name>
<keyword evidence="3" id="KW-1185">Reference proteome</keyword>
<dbReference type="EMBL" id="JAVDRF010000004">
    <property type="protein sequence ID" value="MDR6536721.1"/>
    <property type="molecule type" value="Genomic_DNA"/>
</dbReference>
<evidence type="ECO:0000313" key="2">
    <source>
        <dbReference type="EMBL" id="MDR6536721.1"/>
    </source>
</evidence>
<sequence length="105" mass="11938">MNHMTEEDLLSFIERLDIMKRWALGESARAEPEQDSPHDASQCNTGFAAVRVRRPTLQEIEEALQRISQGLYGLCSDCDRVIARERMLIAPAAIRCQACHPRTIQ</sequence>
<reference evidence="2 3" key="1">
    <citation type="submission" date="2023-07" db="EMBL/GenBank/DDBJ databases">
        <title>Sorghum-associated microbial communities from plants grown in Nebraska, USA.</title>
        <authorList>
            <person name="Schachtman D."/>
        </authorList>
    </citation>
    <scope>NUCLEOTIDE SEQUENCE [LARGE SCALE GENOMIC DNA]</scope>
    <source>
        <strain evidence="2 3">DS1781</strain>
    </source>
</reference>
<evidence type="ECO:0000313" key="3">
    <source>
        <dbReference type="Proteomes" id="UP001184230"/>
    </source>
</evidence>
<comment type="caution">
    <text evidence="2">The sequence shown here is derived from an EMBL/GenBank/DDBJ whole genome shotgun (WGS) entry which is preliminary data.</text>
</comment>
<dbReference type="PANTHER" id="PTHR33823">
    <property type="entry name" value="RNA POLYMERASE-BINDING TRANSCRIPTION FACTOR DKSA-RELATED"/>
    <property type="match status" value="1"/>
</dbReference>
<dbReference type="Gene3D" id="1.20.120.910">
    <property type="entry name" value="DksA, coiled-coil domain"/>
    <property type="match status" value="1"/>
</dbReference>
<dbReference type="PANTHER" id="PTHR33823:SF4">
    <property type="entry name" value="GENERAL STRESS PROTEIN 16O"/>
    <property type="match status" value="1"/>
</dbReference>
<dbReference type="PROSITE" id="PS01102">
    <property type="entry name" value="ZF_DKSA_1"/>
    <property type="match status" value="1"/>
</dbReference>
<organism evidence="2 3">
    <name type="scientific">Variovorax soli</name>
    <dbReference type="NCBI Taxonomy" id="376815"/>
    <lineage>
        <taxon>Bacteria</taxon>
        <taxon>Pseudomonadati</taxon>
        <taxon>Pseudomonadota</taxon>
        <taxon>Betaproteobacteria</taxon>
        <taxon>Burkholderiales</taxon>
        <taxon>Comamonadaceae</taxon>
        <taxon>Variovorax</taxon>
    </lineage>
</organism>
<accession>A0ABU1NE73</accession>
<proteinExistence type="predicted"/>
<protein>
    <submittedName>
        <fullName evidence="2">RNA polymerase-binding transcription factor DksA</fullName>
    </submittedName>
</protein>
<feature type="zinc finger region" description="dksA C4-type" evidence="1">
    <location>
        <begin position="75"/>
        <end position="99"/>
    </location>
</feature>
<dbReference type="InterPro" id="IPR020458">
    <property type="entry name" value="Znf_DskA_TraR_CS"/>
</dbReference>
<dbReference type="PROSITE" id="PS51128">
    <property type="entry name" value="ZF_DKSA_2"/>
    <property type="match status" value="1"/>
</dbReference>
<evidence type="ECO:0000256" key="1">
    <source>
        <dbReference type="PROSITE-ProRule" id="PRU00510"/>
    </source>
</evidence>
<dbReference type="Proteomes" id="UP001184230">
    <property type="component" value="Unassembled WGS sequence"/>
</dbReference>
<dbReference type="RefSeq" id="WP_309901971.1">
    <property type="nucleotide sequence ID" value="NZ_JAVDRF010000004.1"/>
</dbReference>
<gene>
    <name evidence="2" type="ORF">J2739_002494</name>
</gene>